<accession>A0ABP7GXN8</accession>
<gene>
    <name evidence="1" type="ORF">GCM10022423_29450</name>
</gene>
<protein>
    <submittedName>
        <fullName evidence="1">Uncharacterized protein</fullName>
    </submittedName>
</protein>
<dbReference type="RefSeq" id="WP_345145394.1">
    <property type="nucleotide sequence ID" value="NZ_BAABDU010000004.1"/>
</dbReference>
<sequence length="162" mass="18205">MLKQLDGDYLGDYLYYRKFHIFNEQTIKPLIKRNMEPITIAAIASLGKHLAEKGLEKAFDTSVEEVSKNAVEWVKNLFKKGTKANGELKELQEKPESAARLNVVKAIIERELEDNPDSEKYLQEIYNKVLNVTSNISNSKNVNTGTINSGGGNIQIGDIYGK</sequence>
<dbReference type="Proteomes" id="UP001500748">
    <property type="component" value="Unassembled WGS sequence"/>
</dbReference>
<dbReference type="EMBL" id="BAABDU010000004">
    <property type="protein sequence ID" value="GAA3773116.1"/>
    <property type="molecule type" value="Genomic_DNA"/>
</dbReference>
<name>A0ABP7GXN8_9FLAO</name>
<proteinExistence type="predicted"/>
<reference evidence="2" key="1">
    <citation type="journal article" date="2019" name="Int. J. Syst. Evol. Microbiol.">
        <title>The Global Catalogue of Microorganisms (GCM) 10K type strain sequencing project: providing services to taxonomists for standard genome sequencing and annotation.</title>
        <authorList>
            <consortium name="The Broad Institute Genomics Platform"/>
            <consortium name="The Broad Institute Genome Sequencing Center for Infectious Disease"/>
            <person name="Wu L."/>
            <person name="Ma J."/>
        </authorList>
    </citation>
    <scope>NUCLEOTIDE SEQUENCE [LARGE SCALE GENOMIC DNA]</scope>
    <source>
        <strain evidence="2">JCM 17337</strain>
    </source>
</reference>
<evidence type="ECO:0000313" key="1">
    <source>
        <dbReference type="EMBL" id="GAA3773116.1"/>
    </source>
</evidence>
<comment type="caution">
    <text evidence="1">The sequence shown here is derived from an EMBL/GenBank/DDBJ whole genome shotgun (WGS) entry which is preliminary data.</text>
</comment>
<keyword evidence="2" id="KW-1185">Reference proteome</keyword>
<organism evidence="1 2">
    <name type="scientific">Flavobacterium ginsengiterrae</name>
    <dbReference type="NCBI Taxonomy" id="871695"/>
    <lineage>
        <taxon>Bacteria</taxon>
        <taxon>Pseudomonadati</taxon>
        <taxon>Bacteroidota</taxon>
        <taxon>Flavobacteriia</taxon>
        <taxon>Flavobacteriales</taxon>
        <taxon>Flavobacteriaceae</taxon>
        <taxon>Flavobacterium</taxon>
    </lineage>
</organism>
<evidence type="ECO:0000313" key="2">
    <source>
        <dbReference type="Proteomes" id="UP001500748"/>
    </source>
</evidence>